<accession>A0AB39HMX8</accession>
<dbReference type="GO" id="GO:1904680">
    <property type="term" value="F:peptide transmembrane transporter activity"/>
    <property type="evidence" value="ECO:0007669"/>
    <property type="project" value="TreeGrafter"/>
</dbReference>
<evidence type="ECO:0000313" key="4">
    <source>
        <dbReference type="EMBL" id="XDK33302.1"/>
    </source>
</evidence>
<proteinExistence type="predicted"/>
<dbReference type="PANTHER" id="PTHR30290">
    <property type="entry name" value="PERIPLASMIC BINDING COMPONENT OF ABC TRANSPORTER"/>
    <property type="match status" value="1"/>
</dbReference>
<dbReference type="CDD" id="cd08502">
    <property type="entry name" value="PBP2_NikA_DppA_OppA_like_16"/>
    <property type="match status" value="1"/>
</dbReference>
<dbReference type="GO" id="GO:0042597">
    <property type="term" value="C:periplasmic space"/>
    <property type="evidence" value="ECO:0007669"/>
    <property type="project" value="UniProtKB-ARBA"/>
</dbReference>
<dbReference type="InterPro" id="IPR030678">
    <property type="entry name" value="Peptide/Ni-bd"/>
</dbReference>
<feature type="signal peptide" evidence="2">
    <location>
        <begin position="1"/>
        <end position="29"/>
    </location>
</feature>
<feature type="domain" description="Solute-binding protein family 5" evidence="3">
    <location>
        <begin position="89"/>
        <end position="441"/>
    </location>
</feature>
<dbReference type="GO" id="GO:0043190">
    <property type="term" value="C:ATP-binding cassette (ABC) transporter complex"/>
    <property type="evidence" value="ECO:0007669"/>
    <property type="project" value="InterPro"/>
</dbReference>
<evidence type="ECO:0000256" key="1">
    <source>
        <dbReference type="ARBA" id="ARBA00022729"/>
    </source>
</evidence>
<sequence>MYKKEKYMKYFIVLLLAIVLIGCNSTSSSDNDEENQSNEEGNASVGGEIVVAYSSQPPVLDSHVSSADAIVDTMRHVYDTLVTIDSEYNVQPSLADSWEISEDGKTYTFKLREGVLFHNGKEFTAEDAAASMNRWKELPGSRGIFKDATFEAVDDYILELHLPEPLSIALTVLAYSNSGFAMIMPKEIAENASAEGVTEHIGTGPFRFEEWKPDQYLHLKRFEDYKPREEPTDGLSGKKEALVDDLRFVFVADSSTREAGIRSGEYDFSHAIPFDSAEQLESTGEITNYTYPGAYVNLHFNKKQGIFTEKEARQGVAAILEMDSILRAGYVDEKYYTVNHNMMMTHQESQWYSDVGKEKHNLNDPVKGMELLEQAGYNGEEVTLFTTRDYEDQYHSAVVIQEQLEQAGVNVTLEVYDWPTLLDKIYEEDGYDMFVMANTVVAEPTSGPYFNPEYAGWPNDPEMEKIKAEFRGKHTEEEAKPVYDQLQEWMWDYTPAVKIGDYDRVSSARNTLENFQYLDGMIFWNVKNNK</sequence>
<protein>
    <submittedName>
        <fullName evidence="4">ABC transporter substrate-binding protein</fullName>
    </submittedName>
</protein>
<feature type="chain" id="PRO_5044262030" evidence="2">
    <location>
        <begin position="30"/>
        <end position="530"/>
    </location>
</feature>
<keyword evidence="1 2" id="KW-0732">Signal</keyword>
<dbReference type="EMBL" id="CP162599">
    <property type="protein sequence ID" value="XDK33302.1"/>
    <property type="molecule type" value="Genomic_DNA"/>
</dbReference>
<dbReference type="SUPFAM" id="SSF53850">
    <property type="entry name" value="Periplasmic binding protein-like II"/>
    <property type="match status" value="1"/>
</dbReference>
<dbReference type="PIRSF" id="PIRSF002741">
    <property type="entry name" value="MppA"/>
    <property type="match status" value="1"/>
</dbReference>
<dbReference type="InterPro" id="IPR000914">
    <property type="entry name" value="SBP_5_dom"/>
</dbReference>
<evidence type="ECO:0000259" key="3">
    <source>
        <dbReference type="Pfam" id="PF00496"/>
    </source>
</evidence>
<dbReference type="InterPro" id="IPR039424">
    <property type="entry name" value="SBP_5"/>
</dbReference>
<dbReference type="GO" id="GO:0015833">
    <property type="term" value="P:peptide transport"/>
    <property type="evidence" value="ECO:0007669"/>
    <property type="project" value="TreeGrafter"/>
</dbReference>
<dbReference type="PROSITE" id="PS51257">
    <property type="entry name" value="PROKAR_LIPOPROTEIN"/>
    <property type="match status" value="1"/>
</dbReference>
<dbReference type="Pfam" id="PF00496">
    <property type="entry name" value="SBP_bac_5"/>
    <property type="match status" value="1"/>
</dbReference>
<organism evidence="4">
    <name type="scientific">Ornithinibacillus sp. 4-3</name>
    <dbReference type="NCBI Taxonomy" id="3231488"/>
    <lineage>
        <taxon>Bacteria</taxon>
        <taxon>Bacillati</taxon>
        <taxon>Bacillota</taxon>
        <taxon>Bacilli</taxon>
        <taxon>Bacillales</taxon>
        <taxon>Bacillaceae</taxon>
        <taxon>Ornithinibacillus</taxon>
    </lineage>
</organism>
<reference evidence="4" key="1">
    <citation type="submission" date="2024-07" db="EMBL/GenBank/DDBJ databases">
        <title>Halotolerant mesophilic bacterium Ornithinibacillus sp. 4-3, sp. nov., isolated from soil.</title>
        <authorList>
            <person name="Sidarenka A.V."/>
            <person name="Guliayeva D.E."/>
            <person name="Leanovich S.I."/>
            <person name="Hileuskaya K.S."/>
            <person name="Akhremchuk A.E."/>
            <person name="Sikolenko M.A."/>
            <person name="Valentovich L.N."/>
        </authorList>
    </citation>
    <scope>NUCLEOTIDE SEQUENCE</scope>
    <source>
        <strain evidence="4">4-3</strain>
    </source>
</reference>
<dbReference type="Gene3D" id="3.90.76.10">
    <property type="entry name" value="Dipeptide-binding Protein, Domain 1"/>
    <property type="match status" value="1"/>
</dbReference>
<dbReference type="Gene3D" id="3.10.105.10">
    <property type="entry name" value="Dipeptide-binding Protein, Domain 3"/>
    <property type="match status" value="1"/>
</dbReference>
<dbReference type="AlphaFoldDB" id="A0AB39HMX8"/>
<evidence type="ECO:0000256" key="2">
    <source>
        <dbReference type="SAM" id="SignalP"/>
    </source>
</evidence>
<dbReference type="PANTHER" id="PTHR30290:SF38">
    <property type="entry name" value="D,D-DIPEPTIDE-BINDING PERIPLASMIC PROTEIN DDPA-RELATED"/>
    <property type="match status" value="1"/>
</dbReference>
<dbReference type="Gene3D" id="3.40.190.10">
    <property type="entry name" value="Periplasmic binding protein-like II"/>
    <property type="match status" value="1"/>
</dbReference>
<gene>
    <name evidence="4" type="ORF">AB4Y30_02730</name>
</gene>
<name>A0AB39HMX8_9BACI</name>
<dbReference type="RefSeq" id="WP_368653984.1">
    <property type="nucleotide sequence ID" value="NZ_CP162599.1"/>
</dbReference>